<reference evidence="2 3" key="1">
    <citation type="submission" date="2018-10" db="EMBL/GenBank/DDBJ databases">
        <title>Falsibacillus sp. genome draft.</title>
        <authorList>
            <person name="Shi S."/>
        </authorList>
    </citation>
    <scope>NUCLEOTIDE SEQUENCE [LARGE SCALE GENOMIC DNA]</scope>
    <source>
        <strain evidence="2 3">GY 10110</strain>
    </source>
</reference>
<dbReference type="AlphaFoldDB" id="A0A3L7K0T2"/>
<dbReference type="EMBL" id="RCVZ01000010">
    <property type="protein sequence ID" value="RLQ94252.1"/>
    <property type="molecule type" value="Genomic_DNA"/>
</dbReference>
<evidence type="ECO:0000256" key="1">
    <source>
        <dbReference type="SAM" id="Phobius"/>
    </source>
</evidence>
<keyword evidence="3" id="KW-1185">Reference proteome</keyword>
<keyword evidence="1" id="KW-0812">Transmembrane</keyword>
<organism evidence="2 3">
    <name type="scientific">Falsibacillus albus</name>
    <dbReference type="NCBI Taxonomy" id="2478915"/>
    <lineage>
        <taxon>Bacteria</taxon>
        <taxon>Bacillati</taxon>
        <taxon>Bacillota</taxon>
        <taxon>Bacilli</taxon>
        <taxon>Bacillales</taxon>
        <taxon>Bacillaceae</taxon>
        <taxon>Falsibacillus</taxon>
    </lineage>
</organism>
<evidence type="ECO:0000313" key="2">
    <source>
        <dbReference type="EMBL" id="RLQ94252.1"/>
    </source>
</evidence>
<proteinExistence type="predicted"/>
<evidence type="ECO:0000313" key="3">
    <source>
        <dbReference type="Proteomes" id="UP000276770"/>
    </source>
</evidence>
<dbReference type="Proteomes" id="UP000276770">
    <property type="component" value="Unassembled WGS sequence"/>
</dbReference>
<comment type="caution">
    <text evidence="2">The sequence shown here is derived from an EMBL/GenBank/DDBJ whole genome shotgun (WGS) entry which is preliminary data.</text>
</comment>
<protein>
    <submittedName>
        <fullName evidence="2">Uncharacterized protein</fullName>
    </submittedName>
</protein>
<name>A0A3L7K0T2_9BACI</name>
<gene>
    <name evidence="2" type="ORF">D9X91_14400</name>
</gene>
<feature type="transmembrane region" description="Helical" evidence="1">
    <location>
        <begin position="26"/>
        <end position="47"/>
    </location>
</feature>
<keyword evidence="1" id="KW-1133">Transmembrane helix</keyword>
<keyword evidence="1" id="KW-0472">Membrane</keyword>
<sequence length="93" mass="10894">MPIPKDNYFLEGEMAPGGEFDFGIDVMRLMVLFCQSVVTYILLSVFLGKALKNMKKRCYFIFCRKHEGLSSCFFEQFKQEIAPKSEYQMIELK</sequence>
<accession>A0A3L7K0T2</accession>